<keyword evidence="3" id="KW-0067">ATP-binding</keyword>
<dbReference type="InterPro" id="IPR001482">
    <property type="entry name" value="T2SS/T4SS_dom"/>
</dbReference>
<feature type="compositionally biased region" description="Polar residues" evidence="4">
    <location>
        <begin position="9"/>
        <end position="18"/>
    </location>
</feature>
<dbReference type="AlphaFoldDB" id="A0A2H3P168"/>
<dbReference type="Proteomes" id="UP000221024">
    <property type="component" value="Unassembled WGS sequence"/>
</dbReference>
<dbReference type="PANTHER" id="PTHR30258:SF1">
    <property type="entry name" value="PROTEIN TRANSPORT PROTEIN HOFB HOMOLOG"/>
    <property type="match status" value="1"/>
</dbReference>
<dbReference type="SUPFAM" id="SSF52540">
    <property type="entry name" value="P-loop containing nucleoside triphosphate hydrolases"/>
    <property type="match status" value="1"/>
</dbReference>
<dbReference type="GO" id="GO:0016887">
    <property type="term" value="F:ATP hydrolysis activity"/>
    <property type="evidence" value="ECO:0007669"/>
    <property type="project" value="TreeGrafter"/>
</dbReference>
<feature type="domain" description="Type II secretion system protein GspE N-terminal" evidence="6">
    <location>
        <begin position="35"/>
        <end position="96"/>
    </location>
</feature>
<comment type="similarity">
    <text evidence="1">Belongs to the GSP E family.</text>
</comment>
<dbReference type="OrthoDB" id="9808272at2"/>
<evidence type="ECO:0000313" key="7">
    <source>
        <dbReference type="EMBL" id="PEN09320.1"/>
    </source>
</evidence>
<dbReference type="EMBL" id="PDEP01000001">
    <property type="protein sequence ID" value="PEN09320.1"/>
    <property type="molecule type" value="Genomic_DNA"/>
</dbReference>
<evidence type="ECO:0000256" key="3">
    <source>
        <dbReference type="ARBA" id="ARBA00022840"/>
    </source>
</evidence>
<dbReference type="InterPro" id="IPR037257">
    <property type="entry name" value="T2SS_E_N_sf"/>
</dbReference>
<feature type="compositionally biased region" description="Basic and acidic residues" evidence="4">
    <location>
        <begin position="157"/>
        <end position="177"/>
    </location>
</feature>
<dbReference type="SUPFAM" id="SSF160246">
    <property type="entry name" value="EspE N-terminal domain-like"/>
    <property type="match status" value="1"/>
</dbReference>
<dbReference type="GO" id="GO:0005886">
    <property type="term" value="C:plasma membrane"/>
    <property type="evidence" value="ECO:0007669"/>
    <property type="project" value="TreeGrafter"/>
</dbReference>
<evidence type="ECO:0000256" key="2">
    <source>
        <dbReference type="ARBA" id="ARBA00022741"/>
    </source>
</evidence>
<feature type="compositionally biased region" description="Low complexity" evidence="4">
    <location>
        <begin position="127"/>
        <end position="153"/>
    </location>
</feature>
<evidence type="ECO:0000259" key="6">
    <source>
        <dbReference type="Pfam" id="PF05157"/>
    </source>
</evidence>
<dbReference type="InterPro" id="IPR027417">
    <property type="entry name" value="P-loop_NTPase"/>
</dbReference>
<dbReference type="Pfam" id="PF00437">
    <property type="entry name" value="T2SSE"/>
    <property type="match status" value="1"/>
</dbReference>
<dbReference type="Gene3D" id="3.30.300.160">
    <property type="entry name" value="Type II secretion system, protein E, N-terminal domain"/>
    <property type="match status" value="1"/>
</dbReference>
<evidence type="ECO:0000256" key="4">
    <source>
        <dbReference type="SAM" id="MobiDB-lite"/>
    </source>
</evidence>
<dbReference type="Pfam" id="PF05157">
    <property type="entry name" value="MshEN"/>
    <property type="match status" value="1"/>
</dbReference>
<accession>A0A2H3P168</accession>
<reference evidence="7 8" key="1">
    <citation type="submission" date="2017-10" db="EMBL/GenBank/DDBJ databases">
        <title>Draft genome of Longimonas halophila.</title>
        <authorList>
            <person name="Goh K.M."/>
            <person name="Shamsir M.S."/>
            <person name="Lim S.W."/>
        </authorList>
    </citation>
    <scope>NUCLEOTIDE SEQUENCE [LARGE SCALE GENOMIC DNA]</scope>
    <source>
        <strain evidence="7 8">KCTC 42399</strain>
    </source>
</reference>
<dbReference type="GO" id="GO:0005524">
    <property type="term" value="F:ATP binding"/>
    <property type="evidence" value="ECO:0007669"/>
    <property type="project" value="UniProtKB-KW"/>
</dbReference>
<evidence type="ECO:0000313" key="8">
    <source>
        <dbReference type="Proteomes" id="UP000221024"/>
    </source>
</evidence>
<dbReference type="InterPro" id="IPR007831">
    <property type="entry name" value="T2SS_GspE_N"/>
</dbReference>
<feature type="region of interest" description="Disordered" evidence="4">
    <location>
        <begin position="1"/>
        <end position="37"/>
    </location>
</feature>
<keyword evidence="2" id="KW-0547">Nucleotide-binding</keyword>
<keyword evidence="8" id="KW-1185">Reference proteome</keyword>
<protein>
    <submittedName>
        <fullName evidence="7">Uncharacterized protein</fullName>
    </submittedName>
</protein>
<dbReference type="PANTHER" id="PTHR30258">
    <property type="entry name" value="TYPE II SECRETION SYSTEM PROTEIN GSPE-RELATED"/>
    <property type="match status" value="1"/>
</dbReference>
<feature type="compositionally biased region" description="Basic and acidic residues" evidence="4">
    <location>
        <begin position="99"/>
        <end position="109"/>
    </location>
</feature>
<proteinExistence type="inferred from homology"/>
<feature type="domain" description="Bacterial type II secretion system protein E" evidence="5">
    <location>
        <begin position="207"/>
        <end position="252"/>
    </location>
</feature>
<dbReference type="Gene3D" id="3.30.450.90">
    <property type="match status" value="1"/>
</dbReference>
<name>A0A2H3P168_9BACT</name>
<organism evidence="7 8">
    <name type="scientific">Longimonas halophila</name>
    <dbReference type="NCBI Taxonomy" id="1469170"/>
    <lineage>
        <taxon>Bacteria</taxon>
        <taxon>Pseudomonadati</taxon>
        <taxon>Rhodothermota</taxon>
        <taxon>Rhodothermia</taxon>
        <taxon>Rhodothermales</taxon>
        <taxon>Salisaetaceae</taxon>
        <taxon>Longimonas</taxon>
    </lineage>
</organism>
<feature type="region of interest" description="Disordered" evidence="4">
    <location>
        <begin position="99"/>
        <end position="195"/>
    </location>
</feature>
<evidence type="ECO:0000256" key="1">
    <source>
        <dbReference type="ARBA" id="ARBA00006611"/>
    </source>
</evidence>
<evidence type="ECO:0000259" key="5">
    <source>
        <dbReference type="Pfam" id="PF00437"/>
    </source>
</evidence>
<sequence length="268" mass="28688">MAHRPMSRSHPTSSHQPSPETPRRAGAASDYVDPVPSEEEAVACSRALARQHRVVPLRQEGDTLVIGAARPVSPAVRNEIAFATGHAIAVERVADERVAAYCGPDDHPPEATSPDGSSDPSPEPEVSETGTSEAAALETATPEPGTPAPANGGDMPPDDRQQQDHPTERKQTADKQAKAPPAEQGAPRQAAASRRLQDLRVEGSAPQQVYQIIQGAIACGASDIHIEPYAETYRVRYRLDGVLHEVAELALRRQPELTARRTRRSGPA</sequence>
<gene>
    <name evidence="7" type="ORF">CRI93_00905</name>
</gene>
<comment type="caution">
    <text evidence="7">The sequence shown here is derived from an EMBL/GenBank/DDBJ whole genome shotgun (WGS) entry which is preliminary data.</text>
</comment>